<evidence type="ECO:0000256" key="4">
    <source>
        <dbReference type="ARBA" id="ARBA00023033"/>
    </source>
</evidence>
<dbReference type="Proteomes" id="UP000566819">
    <property type="component" value="Unassembled WGS sequence"/>
</dbReference>
<dbReference type="PANTHER" id="PTHR46972:SF1">
    <property type="entry name" value="FAD DEPENDENT OXIDOREDUCTASE DOMAIN-CONTAINING PROTEIN"/>
    <property type="match status" value="1"/>
</dbReference>
<dbReference type="GO" id="GO:0071949">
    <property type="term" value="F:FAD binding"/>
    <property type="evidence" value="ECO:0007669"/>
    <property type="project" value="InterPro"/>
</dbReference>
<dbReference type="Gene3D" id="3.50.50.60">
    <property type="entry name" value="FAD/NAD(P)-binding domain"/>
    <property type="match status" value="1"/>
</dbReference>
<dbReference type="PRINTS" id="PR00420">
    <property type="entry name" value="RNGMNOXGNASE"/>
</dbReference>
<dbReference type="InterPro" id="IPR036188">
    <property type="entry name" value="FAD/NAD-bd_sf"/>
</dbReference>
<dbReference type="OrthoDB" id="655030at2759"/>
<dbReference type="Pfam" id="PF01494">
    <property type="entry name" value="FAD_binding_3"/>
    <property type="match status" value="1"/>
</dbReference>
<reference evidence="8 9" key="1">
    <citation type="submission" date="2020-03" db="EMBL/GenBank/DDBJ databases">
        <title>Draft Genome Sequence of Cudoniella acicularis.</title>
        <authorList>
            <person name="Buettner E."/>
            <person name="Kellner H."/>
        </authorList>
    </citation>
    <scope>NUCLEOTIDE SEQUENCE [LARGE SCALE GENOMIC DNA]</scope>
    <source>
        <strain evidence="8 9">DSM 108380</strain>
    </source>
</reference>
<keyword evidence="2" id="KW-0274">FAD</keyword>
<sequence length="584" mass="64696">MASPPQEAPCFIAGRKIIIAGAGIGGLAFSIALHKQFASLPPSLPPPTIIIYERDTREIGSQREGYSMSIRSDGVSEGMQTLRKLGLLEETLAASVSVNQENLGNFVLWDRDWNEILRARVDKKDLPQPHMRIARGVLRTKLIDAVPKEGVVIKWGIACVGAEKLEGGKVRVQLSDDGETDECDLLIVADGTRSKIRNQLRPDDKLDFAGAVQLIGNAVFEGEEGVPKPITRDWGLNLNNSGNGLFVAPVDDHHAIWAVSYRTTTPREPYTPDQYEALMKEVRERGATYKEPFWTLINHTDSKTVRALNAFDKQPISHDANEMSVVYIGDSNHAISPFAGNGANMAMMDGWDLAEQLCKNETLDGALKAFDALCIPRSKAVVKWERRSIATAHATGWRLFLFAWVLRILNSCAEKAGKKARESRDMEEGTVMTGTITPATATINTPAPAATATETRVEDGEEGGADAPPVYRPEATKEADAQKRKRYRDLIAGVACLKESQEEDNPRADEAHLSWREKNLELDKARKACGNNSADSRKEINRAEKELEKAKQESDELSCARERKRLKLRRLEMEIKALKRQGYA</sequence>
<organism evidence="8 9">
    <name type="scientific">Cudoniella acicularis</name>
    <dbReference type="NCBI Taxonomy" id="354080"/>
    <lineage>
        <taxon>Eukaryota</taxon>
        <taxon>Fungi</taxon>
        <taxon>Dikarya</taxon>
        <taxon>Ascomycota</taxon>
        <taxon>Pezizomycotina</taxon>
        <taxon>Leotiomycetes</taxon>
        <taxon>Helotiales</taxon>
        <taxon>Tricladiaceae</taxon>
        <taxon>Cudoniella</taxon>
    </lineage>
</organism>
<keyword evidence="4" id="KW-0503">Monooxygenase</keyword>
<evidence type="ECO:0000256" key="1">
    <source>
        <dbReference type="ARBA" id="ARBA00022630"/>
    </source>
</evidence>
<dbReference type="InterPro" id="IPR002938">
    <property type="entry name" value="FAD-bd"/>
</dbReference>
<feature type="region of interest" description="Disordered" evidence="6">
    <location>
        <begin position="449"/>
        <end position="483"/>
    </location>
</feature>
<evidence type="ECO:0000256" key="6">
    <source>
        <dbReference type="SAM" id="MobiDB-lite"/>
    </source>
</evidence>
<dbReference type="PANTHER" id="PTHR46972">
    <property type="entry name" value="MONOOXYGENASE ASQM-RELATED"/>
    <property type="match status" value="1"/>
</dbReference>
<gene>
    <name evidence="8" type="ORF">G7Y89_g3031</name>
</gene>
<evidence type="ECO:0000256" key="3">
    <source>
        <dbReference type="ARBA" id="ARBA00023002"/>
    </source>
</evidence>
<evidence type="ECO:0000313" key="8">
    <source>
        <dbReference type="EMBL" id="KAF4635073.1"/>
    </source>
</evidence>
<evidence type="ECO:0000256" key="5">
    <source>
        <dbReference type="SAM" id="Coils"/>
    </source>
</evidence>
<dbReference type="GO" id="GO:0004497">
    <property type="term" value="F:monooxygenase activity"/>
    <property type="evidence" value="ECO:0007669"/>
    <property type="project" value="UniProtKB-KW"/>
</dbReference>
<proteinExistence type="predicted"/>
<keyword evidence="1" id="KW-0285">Flavoprotein</keyword>
<evidence type="ECO:0000259" key="7">
    <source>
        <dbReference type="Pfam" id="PF01494"/>
    </source>
</evidence>
<dbReference type="SUPFAM" id="SSF51905">
    <property type="entry name" value="FAD/NAD(P)-binding domain"/>
    <property type="match status" value="1"/>
</dbReference>
<protein>
    <recommendedName>
        <fullName evidence="7">FAD-binding domain-containing protein</fullName>
    </recommendedName>
</protein>
<keyword evidence="3" id="KW-0560">Oxidoreductase</keyword>
<feature type="domain" description="FAD-binding" evidence="7">
    <location>
        <begin position="17"/>
        <end position="384"/>
    </location>
</feature>
<keyword evidence="5" id="KW-0175">Coiled coil</keyword>
<keyword evidence="9" id="KW-1185">Reference proteome</keyword>
<comment type="caution">
    <text evidence="8">The sequence shown here is derived from an EMBL/GenBank/DDBJ whole genome shotgun (WGS) entry which is preliminary data.</text>
</comment>
<accession>A0A8H4RTE7</accession>
<evidence type="ECO:0000256" key="2">
    <source>
        <dbReference type="ARBA" id="ARBA00022827"/>
    </source>
</evidence>
<dbReference type="EMBL" id="JAAMPI010000143">
    <property type="protein sequence ID" value="KAF4635073.1"/>
    <property type="molecule type" value="Genomic_DNA"/>
</dbReference>
<dbReference type="AlphaFoldDB" id="A0A8H4RTE7"/>
<feature type="coiled-coil region" evidence="5">
    <location>
        <begin position="533"/>
        <end position="581"/>
    </location>
</feature>
<name>A0A8H4RTE7_9HELO</name>
<evidence type="ECO:0000313" key="9">
    <source>
        <dbReference type="Proteomes" id="UP000566819"/>
    </source>
</evidence>